<dbReference type="SMART" id="SM00382">
    <property type="entry name" value="AAA"/>
    <property type="match status" value="1"/>
</dbReference>
<dbReference type="PANTHER" id="PTHR42788:SF13">
    <property type="entry name" value="ALIPHATIC SULFONATES IMPORT ATP-BINDING PROTEIN SSUB"/>
    <property type="match status" value="1"/>
</dbReference>
<gene>
    <name evidence="6" type="ORF">GGR24_000309</name>
</gene>
<evidence type="ECO:0000313" key="6">
    <source>
        <dbReference type="EMBL" id="MBB3971676.1"/>
    </source>
</evidence>
<dbReference type="Pfam" id="PF00005">
    <property type="entry name" value="ABC_tran"/>
    <property type="match status" value="1"/>
</dbReference>
<dbReference type="InterPro" id="IPR017871">
    <property type="entry name" value="ABC_transporter-like_CS"/>
</dbReference>
<comment type="caution">
    <text evidence="6">The sequence shown here is derived from an EMBL/GenBank/DDBJ whole genome shotgun (WGS) entry which is preliminary data.</text>
</comment>
<dbReference type="AlphaFoldDB" id="A0A7W6CV50"/>
<dbReference type="InterPro" id="IPR050166">
    <property type="entry name" value="ABC_transporter_ATP-bind"/>
</dbReference>
<keyword evidence="7" id="KW-1185">Reference proteome</keyword>
<dbReference type="PROSITE" id="PS00211">
    <property type="entry name" value="ABC_TRANSPORTER_1"/>
    <property type="match status" value="1"/>
</dbReference>
<keyword evidence="3" id="KW-0547">Nucleotide-binding</keyword>
<dbReference type="SUPFAM" id="SSF52540">
    <property type="entry name" value="P-loop containing nucleoside triphosphate hydrolases"/>
    <property type="match status" value="1"/>
</dbReference>
<evidence type="ECO:0000256" key="2">
    <source>
        <dbReference type="ARBA" id="ARBA00022448"/>
    </source>
</evidence>
<accession>A0A7W6CV50</accession>
<reference evidence="6 7" key="1">
    <citation type="submission" date="2020-08" db="EMBL/GenBank/DDBJ databases">
        <title>Genomic Encyclopedia of Type Strains, Phase IV (KMG-IV): sequencing the most valuable type-strain genomes for metagenomic binning, comparative biology and taxonomic classification.</title>
        <authorList>
            <person name="Goeker M."/>
        </authorList>
    </citation>
    <scope>NUCLEOTIDE SEQUENCE [LARGE SCALE GENOMIC DNA]</scope>
    <source>
        <strain evidence="6 7">DSM 25481</strain>
    </source>
</reference>
<dbReference type="InterPro" id="IPR003439">
    <property type="entry name" value="ABC_transporter-like_ATP-bd"/>
</dbReference>
<sequence>MVTTVPQSEIDIPATAAGKSRVELKNVSRGFGEEWDREEVIKNLTFEIKPGDLTCIVGPSGCGKSTIVNLVAGYDTPESGEILLNGSPVRGPGKDRMVVFQETALMPWQTTYDNVVFGPLLRGEGTRAEIDKEARRLLDRVGLGDFKKKYPSQLSGGMQRRAELARALINKPVLLIMDEPFRGLDAMSRPLMQEFFLRLFEENRRTNLFVTSEIEEAIFLADRLIVLSNRPAQVRAVIEIPLPRPRQFHMMSSPEVFEIKRQALEILHEEAMKSFRGQGARGEQVRPQAQP</sequence>
<dbReference type="Gene3D" id="3.40.50.300">
    <property type="entry name" value="P-loop containing nucleotide triphosphate hydrolases"/>
    <property type="match status" value="1"/>
</dbReference>
<dbReference type="GO" id="GO:0016887">
    <property type="term" value="F:ATP hydrolysis activity"/>
    <property type="evidence" value="ECO:0007669"/>
    <property type="project" value="InterPro"/>
</dbReference>
<evidence type="ECO:0000256" key="3">
    <source>
        <dbReference type="ARBA" id="ARBA00022741"/>
    </source>
</evidence>
<name>A0A7W6CV50_9HYPH</name>
<protein>
    <submittedName>
        <fullName evidence="6">NitT/TauT family transport system ATP-binding protein</fullName>
    </submittedName>
</protein>
<evidence type="ECO:0000256" key="1">
    <source>
        <dbReference type="ARBA" id="ARBA00005417"/>
    </source>
</evidence>
<feature type="domain" description="ABC transporter" evidence="5">
    <location>
        <begin position="22"/>
        <end position="254"/>
    </location>
</feature>
<comment type="similarity">
    <text evidence="1">Belongs to the ABC transporter superfamily.</text>
</comment>
<dbReference type="CDD" id="cd03293">
    <property type="entry name" value="ABC_NrtD_SsuB_transporters"/>
    <property type="match status" value="1"/>
</dbReference>
<dbReference type="Proteomes" id="UP000528964">
    <property type="component" value="Unassembled WGS sequence"/>
</dbReference>
<evidence type="ECO:0000256" key="4">
    <source>
        <dbReference type="ARBA" id="ARBA00022840"/>
    </source>
</evidence>
<dbReference type="PROSITE" id="PS50893">
    <property type="entry name" value="ABC_TRANSPORTER_2"/>
    <property type="match status" value="1"/>
</dbReference>
<evidence type="ECO:0000259" key="5">
    <source>
        <dbReference type="PROSITE" id="PS50893"/>
    </source>
</evidence>
<keyword evidence="4 6" id="KW-0067">ATP-binding</keyword>
<dbReference type="RefSeq" id="WP_183393532.1">
    <property type="nucleotide sequence ID" value="NZ_JACIDR010000001.1"/>
</dbReference>
<dbReference type="GO" id="GO:0005524">
    <property type="term" value="F:ATP binding"/>
    <property type="evidence" value="ECO:0007669"/>
    <property type="project" value="UniProtKB-KW"/>
</dbReference>
<dbReference type="InterPro" id="IPR003593">
    <property type="entry name" value="AAA+_ATPase"/>
</dbReference>
<dbReference type="PANTHER" id="PTHR42788">
    <property type="entry name" value="TAURINE IMPORT ATP-BINDING PROTEIN-RELATED"/>
    <property type="match status" value="1"/>
</dbReference>
<dbReference type="EMBL" id="JACIDR010000001">
    <property type="protein sequence ID" value="MBB3971676.1"/>
    <property type="molecule type" value="Genomic_DNA"/>
</dbReference>
<keyword evidence="2" id="KW-0813">Transport</keyword>
<evidence type="ECO:0000313" key="7">
    <source>
        <dbReference type="Proteomes" id="UP000528964"/>
    </source>
</evidence>
<proteinExistence type="inferred from homology"/>
<dbReference type="InterPro" id="IPR027417">
    <property type="entry name" value="P-loop_NTPase"/>
</dbReference>
<organism evidence="6 7">
    <name type="scientific">Hansschlegelia beijingensis</name>
    <dbReference type="NCBI Taxonomy" id="1133344"/>
    <lineage>
        <taxon>Bacteria</taxon>
        <taxon>Pseudomonadati</taxon>
        <taxon>Pseudomonadota</taxon>
        <taxon>Alphaproteobacteria</taxon>
        <taxon>Hyphomicrobiales</taxon>
        <taxon>Methylopilaceae</taxon>
        <taxon>Hansschlegelia</taxon>
    </lineage>
</organism>